<evidence type="ECO:0000313" key="4">
    <source>
        <dbReference type="Proteomes" id="UP000570514"/>
    </source>
</evidence>
<proteinExistence type="predicted"/>
<evidence type="ECO:0000313" key="3">
    <source>
        <dbReference type="EMBL" id="NIK89008.1"/>
    </source>
</evidence>
<protein>
    <submittedName>
        <fullName evidence="3">ABC-type multidrug transport system permease subunit</fullName>
    </submittedName>
</protein>
<name>A0A846MZF8_9PROT</name>
<keyword evidence="2" id="KW-1133">Transmembrane helix</keyword>
<sequence length="95" mass="10106">MQEKPIRTESGTPKAFSPPVSKKGLGRAGWVAMVALALILAGAVLYAVDTSEQLGPVPMSLSGWLFLSLGVLLTLAVGIGLMALMFYSSRHNFDR</sequence>
<organism evidence="3 4">
    <name type="scientific">Rhizomicrobium palustre</name>
    <dbReference type="NCBI Taxonomy" id="189966"/>
    <lineage>
        <taxon>Bacteria</taxon>
        <taxon>Pseudomonadati</taxon>
        <taxon>Pseudomonadota</taxon>
        <taxon>Alphaproteobacteria</taxon>
        <taxon>Micropepsales</taxon>
        <taxon>Micropepsaceae</taxon>
        <taxon>Rhizomicrobium</taxon>
    </lineage>
</organism>
<keyword evidence="2" id="KW-0812">Transmembrane</keyword>
<dbReference type="RefSeq" id="WP_208414553.1">
    <property type="nucleotide sequence ID" value="NZ_BAAADC010000001.1"/>
</dbReference>
<gene>
    <name evidence="3" type="ORF">FHS83_002326</name>
</gene>
<feature type="region of interest" description="Disordered" evidence="1">
    <location>
        <begin position="1"/>
        <end position="22"/>
    </location>
</feature>
<keyword evidence="4" id="KW-1185">Reference proteome</keyword>
<accession>A0A846MZF8</accession>
<reference evidence="3 4" key="1">
    <citation type="submission" date="2020-03" db="EMBL/GenBank/DDBJ databases">
        <title>Genomic Encyclopedia of Type Strains, Phase IV (KMG-IV): sequencing the most valuable type-strain genomes for metagenomic binning, comparative biology and taxonomic classification.</title>
        <authorList>
            <person name="Goeker M."/>
        </authorList>
    </citation>
    <scope>NUCLEOTIDE SEQUENCE [LARGE SCALE GENOMIC DNA]</scope>
    <source>
        <strain evidence="3 4">DSM 19867</strain>
    </source>
</reference>
<comment type="caution">
    <text evidence="3">The sequence shown here is derived from an EMBL/GenBank/DDBJ whole genome shotgun (WGS) entry which is preliminary data.</text>
</comment>
<evidence type="ECO:0000256" key="1">
    <source>
        <dbReference type="SAM" id="MobiDB-lite"/>
    </source>
</evidence>
<dbReference type="AlphaFoldDB" id="A0A846MZF8"/>
<dbReference type="EMBL" id="JAASRM010000001">
    <property type="protein sequence ID" value="NIK89008.1"/>
    <property type="molecule type" value="Genomic_DNA"/>
</dbReference>
<feature type="transmembrane region" description="Helical" evidence="2">
    <location>
        <begin position="63"/>
        <end position="87"/>
    </location>
</feature>
<dbReference type="Proteomes" id="UP000570514">
    <property type="component" value="Unassembled WGS sequence"/>
</dbReference>
<feature type="transmembrane region" description="Helical" evidence="2">
    <location>
        <begin position="28"/>
        <end position="48"/>
    </location>
</feature>
<keyword evidence="2" id="KW-0472">Membrane</keyword>
<evidence type="ECO:0000256" key="2">
    <source>
        <dbReference type="SAM" id="Phobius"/>
    </source>
</evidence>